<evidence type="ECO:0000259" key="3">
    <source>
        <dbReference type="PROSITE" id="PS51272"/>
    </source>
</evidence>
<sequence length="587" mass="67039">MRKLVALVAVAALVAFAAPAFAANPFMDVPMNHWAYDAVSQLAARGIVTGYPDGAFKGQWKATRYEMASVVARALAYVDMNKASKEDLELLKKLVVEFKDELDALGVKVEDLDKRVGVLESDIGGWKLWGELRFDAKWADNSWPPSSIGEPSGTHLDVPLNAYSTTGDTDFTMSRYRIWMSKKVDDKVTFYARLGGEDVTFERYYVSVALPWDATAWIGKWNYDWEDESGLYVDNDAWFTDRVLNGFYLNKTFSGGNFSVFVAHEETSYPDVEYIEDLLDSDLSGVNIDGYTYGARLNYNFNERFRLAGQAIWRTFDDPMLDDLTNDLFDKSIDTMNVYWADFGVKFTPSIELKGAYFWQNYTGLNNWDILTGIDTDAYSDLLDYAEDNLTLVEHDPNAWKVILDVKQEATGFTSLWLEYAQFDKHFMTFNPPYDDYTNGWLWGTITPTLTGFGLPYVGGIPYLGAMAWGGLPSDADAVLVHLNQKWNDKWETFQRYVKFDLDPVAVSWYNLDESGEAAVDADVTEWNLGVRYWYTPSLMFELSYSKYKLDGSLNVTQEVVDQEPYSEGYSASVEDDMIRFRTWVWF</sequence>
<feature type="domain" description="SLH" evidence="3">
    <location>
        <begin position="22"/>
        <end position="85"/>
    </location>
</feature>
<dbReference type="STRING" id="580340.Tlie_0573"/>
<dbReference type="eggNOG" id="COG3203">
    <property type="taxonomic scope" value="Bacteria"/>
</dbReference>
<name>G7V8E6_THELD</name>
<dbReference type="KEGG" id="tli:Tlie_0573"/>
<dbReference type="OrthoDB" id="185675at2"/>
<keyword evidence="2" id="KW-0732">Signal</keyword>
<evidence type="ECO:0000313" key="4">
    <source>
        <dbReference type="EMBL" id="AER66308.1"/>
    </source>
</evidence>
<evidence type="ECO:0000313" key="5">
    <source>
        <dbReference type="Proteomes" id="UP000005868"/>
    </source>
</evidence>
<dbReference type="InterPro" id="IPR051465">
    <property type="entry name" value="Cell_Envelope_Struct_Comp"/>
</dbReference>
<evidence type="ECO:0000256" key="1">
    <source>
        <dbReference type="SAM" id="Coils"/>
    </source>
</evidence>
<dbReference type="PANTHER" id="PTHR43308:SF1">
    <property type="entry name" value="OUTER MEMBRANE PROTEIN ALPHA"/>
    <property type="match status" value="1"/>
</dbReference>
<reference evidence="4 5" key="2">
    <citation type="journal article" date="2012" name="Stand. Genomic Sci.">
        <title>Genome sequence of the moderately thermophilic, amino-acid-degrading and sulfur-reducing bacterium Thermovirga lienii type strain (Cas60314(T)).</title>
        <authorList>
            <person name="Goker M."/>
            <person name="Saunders E."/>
            <person name="Lapidus A."/>
            <person name="Nolan M."/>
            <person name="Lucas S."/>
            <person name="Hammon N."/>
            <person name="Deshpande S."/>
            <person name="Cheng J.F."/>
            <person name="Han C."/>
            <person name="Tapia R."/>
            <person name="Goodwin L.A."/>
            <person name="Pitluck S."/>
            <person name="Liolios K."/>
            <person name="Mavromatis K."/>
            <person name="Pagani I."/>
            <person name="Ivanova N."/>
            <person name="Mikhailova N."/>
            <person name="Pati A."/>
            <person name="Chen A."/>
            <person name="Palaniappan K."/>
            <person name="Land M."/>
            <person name="Chang Y.J."/>
            <person name="Jeffries C.D."/>
            <person name="Brambilla E.M."/>
            <person name="Rohde M."/>
            <person name="Spring S."/>
            <person name="Detter J.C."/>
            <person name="Woyke T."/>
            <person name="Bristow J."/>
            <person name="Eisen J.A."/>
            <person name="Markowitz V."/>
            <person name="Hugenholtz P."/>
            <person name="Kyrpides N.C."/>
            <person name="Klenk H.P."/>
        </authorList>
    </citation>
    <scope>NUCLEOTIDE SEQUENCE [LARGE SCALE GENOMIC DNA]</scope>
    <source>
        <strain evidence="5">ATCC BAA-1197 / DSM 17291 / Cas60314</strain>
    </source>
</reference>
<organism evidence="4 5">
    <name type="scientific">Thermovirga lienii (strain ATCC BAA-1197 / DSM 17291 / Cas60314)</name>
    <dbReference type="NCBI Taxonomy" id="580340"/>
    <lineage>
        <taxon>Bacteria</taxon>
        <taxon>Thermotogati</taxon>
        <taxon>Synergistota</taxon>
        <taxon>Synergistia</taxon>
        <taxon>Synergistales</taxon>
        <taxon>Thermovirgaceae</taxon>
        <taxon>Thermovirga</taxon>
    </lineage>
</organism>
<gene>
    <name evidence="4" type="ordered locus">Tlie_0573</name>
</gene>
<feature type="signal peptide" evidence="2">
    <location>
        <begin position="1"/>
        <end position="22"/>
    </location>
</feature>
<dbReference type="InterPro" id="IPR001119">
    <property type="entry name" value="SLH_dom"/>
</dbReference>
<dbReference type="Proteomes" id="UP000005868">
    <property type="component" value="Chromosome"/>
</dbReference>
<keyword evidence="5" id="KW-1185">Reference proteome</keyword>
<feature type="coiled-coil region" evidence="1">
    <location>
        <begin position="81"/>
        <end position="115"/>
    </location>
</feature>
<dbReference type="PANTHER" id="PTHR43308">
    <property type="entry name" value="OUTER MEMBRANE PROTEIN ALPHA-RELATED"/>
    <property type="match status" value="1"/>
</dbReference>
<dbReference type="PROSITE" id="PS51272">
    <property type="entry name" value="SLH"/>
    <property type="match status" value="1"/>
</dbReference>
<reference evidence="5" key="1">
    <citation type="submission" date="2011-10" db="EMBL/GenBank/DDBJ databases">
        <title>The complete genome of chromosome of Thermovirga lienii DSM 17291.</title>
        <authorList>
            <consortium name="US DOE Joint Genome Institute (JGI-PGF)"/>
            <person name="Lucas S."/>
            <person name="Copeland A."/>
            <person name="Lapidus A."/>
            <person name="Glavina del Rio T."/>
            <person name="Dalin E."/>
            <person name="Tice H."/>
            <person name="Bruce D."/>
            <person name="Goodwin L."/>
            <person name="Pitluck S."/>
            <person name="Peters L."/>
            <person name="Mikhailova N."/>
            <person name="Saunders E."/>
            <person name="Kyrpides N."/>
            <person name="Mavromatis K."/>
            <person name="Ivanova N."/>
            <person name="Last F.I."/>
            <person name="Brettin T."/>
            <person name="Detter J.C."/>
            <person name="Han C."/>
            <person name="Larimer F."/>
            <person name="Land M."/>
            <person name="Hauser L."/>
            <person name="Markowitz V."/>
            <person name="Cheng J.-F."/>
            <person name="Hugenholtz P."/>
            <person name="Woyke T."/>
            <person name="Wu D."/>
            <person name="Spring S."/>
            <person name="Schroeder M."/>
            <person name="Brambilla E.-M."/>
            <person name="Klenk H.-P."/>
            <person name="Eisen J.A."/>
        </authorList>
    </citation>
    <scope>NUCLEOTIDE SEQUENCE [LARGE SCALE GENOMIC DNA]</scope>
    <source>
        <strain evidence="5">ATCC BAA-1197 / DSM 17291 / Cas60314</strain>
    </source>
</reference>
<dbReference type="AlphaFoldDB" id="G7V8E6"/>
<evidence type="ECO:0000256" key="2">
    <source>
        <dbReference type="SAM" id="SignalP"/>
    </source>
</evidence>
<accession>G7V8E6</accession>
<proteinExistence type="predicted"/>
<keyword evidence="1" id="KW-0175">Coiled coil</keyword>
<dbReference type="Pfam" id="PF00395">
    <property type="entry name" value="SLH"/>
    <property type="match status" value="1"/>
</dbReference>
<dbReference type="HOGENOM" id="CLU_041895_0_0_0"/>
<protein>
    <submittedName>
        <fullName evidence="4">S-layer domain-containing protein</fullName>
    </submittedName>
</protein>
<feature type="chain" id="PRO_5003504523" evidence="2">
    <location>
        <begin position="23"/>
        <end position="587"/>
    </location>
</feature>
<dbReference type="SUPFAM" id="SSF56935">
    <property type="entry name" value="Porins"/>
    <property type="match status" value="1"/>
</dbReference>
<dbReference type="EMBL" id="CP003096">
    <property type="protein sequence ID" value="AER66308.1"/>
    <property type="molecule type" value="Genomic_DNA"/>
</dbReference>